<proteinExistence type="predicted"/>
<organism evidence="1">
    <name type="scientific">Gibberella zeae</name>
    <name type="common">Wheat head blight fungus</name>
    <name type="synonym">Fusarium graminearum</name>
    <dbReference type="NCBI Taxonomy" id="5518"/>
    <lineage>
        <taxon>Eukaryota</taxon>
        <taxon>Fungi</taxon>
        <taxon>Dikarya</taxon>
        <taxon>Ascomycota</taxon>
        <taxon>Pezizomycotina</taxon>
        <taxon>Sordariomycetes</taxon>
        <taxon>Hypocreomycetidae</taxon>
        <taxon>Hypocreales</taxon>
        <taxon>Nectriaceae</taxon>
        <taxon>Fusarium</taxon>
    </lineage>
</organism>
<protein>
    <submittedName>
        <fullName evidence="1">Uncharacterized protein</fullName>
    </submittedName>
</protein>
<dbReference type="EMBL" id="CAAKMV010000066">
    <property type="protein sequence ID" value="VIO53702.1"/>
    <property type="molecule type" value="Genomic_DNA"/>
</dbReference>
<evidence type="ECO:0000313" key="1">
    <source>
        <dbReference type="EMBL" id="VIO53702.1"/>
    </source>
</evidence>
<accession>A0A4E9EBA1</accession>
<reference evidence="1" key="1">
    <citation type="submission" date="2019-04" db="EMBL/GenBank/DDBJ databases">
        <authorList>
            <person name="Melise S."/>
            <person name="Noan J."/>
            <person name="Okalmin O."/>
        </authorList>
    </citation>
    <scope>NUCLEOTIDE SEQUENCE</scope>
    <source>
        <strain evidence="1">FN9</strain>
    </source>
</reference>
<dbReference type="AlphaFoldDB" id="A0A4E9EBA1"/>
<gene>
    <name evidence="1" type="ORF">FUG_LOCUS89487</name>
</gene>
<sequence>MAPVTGGAAILLRSGASSFNSSFIPQLLRLTASAFTSFFVRQLLHSAASHSARWINQIPLTERVKRDIARKIEQDAAMAINMAKLKLI</sequence>
<name>A0A4E9EBA1_GIBZA</name>